<proteinExistence type="predicted"/>
<evidence type="ECO:0000259" key="2">
    <source>
        <dbReference type="Pfam" id="PF20209"/>
    </source>
</evidence>
<sequence length="328" mass="37445">MPKGQQRKIKGAICNVPVECDKTCQTLPHAPESSGIILLKLKRKLQFRGHVFYQAVRPEIVLNALNSLKANNELYKTITIDIDRIDKNLTTLDVTSIPECTTSTSTDVEQPMNEQELYISTDEIITEQINEPKNEKPVINETNKKAQQEEQEEEIDDPLNKHRAPTNETCIQAIIPDYPVTIDQQNVSTGQEIYSIAPGENKHPESFMKDKKCEELAFPVLFPKGRYGHTTERKIHLTPTKYFNARLLHHSGRFPNNPEYLFFAQFIIEQKKVSDSINIALKKVHDQPVTASHKIQCANFTESYLLRSGIFIFAINPWNPTLLATIYV</sequence>
<evidence type="ECO:0000313" key="3">
    <source>
        <dbReference type="EMBL" id="CAH3033662.1"/>
    </source>
</evidence>
<accession>A0AAU9VN98</accession>
<organism evidence="3 4">
    <name type="scientific">Pocillopora meandrina</name>
    <dbReference type="NCBI Taxonomy" id="46732"/>
    <lineage>
        <taxon>Eukaryota</taxon>
        <taxon>Metazoa</taxon>
        <taxon>Cnidaria</taxon>
        <taxon>Anthozoa</taxon>
        <taxon>Hexacorallia</taxon>
        <taxon>Scleractinia</taxon>
        <taxon>Astrocoeniina</taxon>
        <taxon>Pocilloporidae</taxon>
        <taxon>Pocillopora</taxon>
    </lineage>
</organism>
<dbReference type="Pfam" id="PF20209">
    <property type="entry name" value="DUF6570"/>
    <property type="match status" value="1"/>
</dbReference>
<feature type="domain" description="DUF6570" evidence="2">
    <location>
        <begin position="3"/>
        <end position="85"/>
    </location>
</feature>
<keyword evidence="4" id="KW-1185">Reference proteome</keyword>
<evidence type="ECO:0000313" key="4">
    <source>
        <dbReference type="Proteomes" id="UP001159428"/>
    </source>
</evidence>
<gene>
    <name evidence="3" type="ORF">PMEA_00010222</name>
</gene>
<protein>
    <recommendedName>
        <fullName evidence="2">DUF6570 domain-containing protein</fullName>
    </recommendedName>
</protein>
<comment type="caution">
    <text evidence="3">The sequence shown here is derived from an EMBL/GenBank/DDBJ whole genome shotgun (WGS) entry which is preliminary data.</text>
</comment>
<evidence type="ECO:0000256" key="1">
    <source>
        <dbReference type="SAM" id="MobiDB-lite"/>
    </source>
</evidence>
<feature type="compositionally biased region" description="Basic and acidic residues" evidence="1">
    <location>
        <begin position="133"/>
        <end position="148"/>
    </location>
</feature>
<dbReference type="AlphaFoldDB" id="A0AAU9VN98"/>
<feature type="region of interest" description="Disordered" evidence="1">
    <location>
        <begin position="133"/>
        <end position="163"/>
    </location>
</feature>
<dbReference type="EMBL" id="CALNXJ010000002">
    <property type="protein sequence ID" value="CAH3033662.1"/>
    <property type="molecule type" value="Genomic_DNA"/>
</dbReference>
<reference evidence="3 4" key="1">
    <citation type="submission" date="2022-05" db="EMBL/GenBank/DDBJ databases">
        <authorList>
            <consortium name="Genoscope - CEA"/>
            <person name="William W."/>
        </authorList>
    </citation>
    <scope>NUCLEOTIDE SEQUENCE [LARGE SCALE GENOMIC DNA]</scope>
</reference>
<dbReference type="InterPro" id="IPR046700">
    <property type="entry name" value="DUF6570"/>
</dbReference>
<dbReference type="Proteomes" id="UP001159428">
    <property type="component" value="Unassembled WGS sequence"/>
</dbReference>
<name>A0AAU9VN98_9CNID</name>